<evidence type="ECO:0000313" key="3">
    <source>
        <dbReference type="Proteomes" id="UP000030746"/>
    </source>
</evidence>
<feature type="region of interest" description="Disordered" evidence="1">
    <location>
        <begin position="92"/>
        <end position="111"/>
    </location>
</feature>
<proteinExistence type="predicted"/>
<feature type="compositionally biased region" description="Basic and acidic residues" evidence="1">
    <location>
        <begin position="680"/>
        <end position="689"/>
    </location>
</feature>
<feature type="compositionally biased region" description="Basic and acidic residues" evidence="1">
    <location>
        <begin position="158"/>
        <end position="179"/>
    </location>
</feature>
<gene>
    <name evidence="2" type="ORF">LOTGIDRAFT_174685</name>
</gene>
<name>V4APR3_LOTGI</name>
<feature type="compositionally biased region" description="Basic and acidic residues" evidence="1">
    <location>
        <begin position="263"/>
        <end position="273"/>
    </location>
</feature>
<feature type="compositionally biased region" description="Polar residues" evidence="1">
    <location>
        <begin position="589"/>
        <end position="614"/>
    </location>
</feature>
<feature type="compositionally biased region" description="Polar residues" evidence="1">
    <location>
        <begin position="395"/>
        <end position="413"/>
    </location>
</feature>
<feature type="region of interest" description="Disordered" evidence="1">
    <location>
        <begin position="589"/>
        <end position="626"/>
    </location>
</feature>
<dbReference type="RefSeq" id="XP_009052522.1">
    <property type="nucleotide sequence ID" value="XM_009054274.1"/>
</dbReference>
<dbReference type="KEGG" id="lgi:LOTGIDRAFT_174685"/>
<keyword evidence="3" id="KW-1185">Reference proteome</keyword>
<feature type="region of interest" description="Disordered" evidence="1">
    <location>
        <begin position="119"/>
        <end position="192"/>
    </location>
</feature>
<dbReference type="Proteomes" id="UP000030746">
    <property type="component" value="Unassembled WGS sequence"/>
</dbReference>
<dbReference type="CTD" id="20242855"/>
<accession>V4APR3</accession>
<reference evidence="2 3" key="1">
    <citation type="journal article" date="2013" name="Nature">
        <title>Insights into bilaterian evolution from three spiralian genomes.</title>
        <authorList>
            <person name="Simakov O."/>
            <person name="Marletaz F."/>
            <person name="Cho S.J."/>
            <person name="Edsinger-Gonzales E."/>
            <person name="Havlak P."/>
            <person name="Hellsten U."/>
            <person name="Kuo D.H."/>
            <person name="Larsson T."/>
            <person name="Lv J."/>
            <person name="Arendt D."/>
            <person name="Savage R."/>
            <person name="Osoegawa K."/>
            <person name="de Jong P."/>
            <person name="Grimwood J."/>
            <person name="Chapman J.A."/>
            <person name="Shapiro H."/>
            <person name="Aerts A."/>
            <person name="Otillar R.P."/>
            <person name="Terry A.Y."/>
            <person name="Boore J.L."/>
            <person name="Grigoriev I.V."/>
            <person name="Lindberg D.R."/>
            <person name="Seaver E.C."/>
            <person name="Weisblat D.A."/>
            <person name="Putnam N.H."/>
            <person name="Rokhsar D.S."/>
        </authorList>
    </citation>
    <scope>NUCLEOTIDE SEQUENCE [LARGE SCALE GENOMIC DNA]</scope>
</reference>
<organism evidence="2 3">
    <name type="scientific">Lottia gigantea</name>
    <name type="common">Giant owl limpet</name>
    <dbReference type="NCBI Taxonomy" id="225164"/>
    <lineage>
        <taxon>Eukaryota</taxon>
        <taxon>Metazoa</taxon>
        <taxon>Spiralia</taxon>
        <taxon>Lophotrochozoa</taxon>
        <taxon>Mollusca</taxon>
        <taxon>Gastropoda</taxon>
        <taxon>Patellogastropoda</taxon>
        <taxon>Lottioidea</taxon>
        <taxon>Lottiidae</taxon>
        <taxon>Lottia</taxon>
    </lineage>
</organism>
<dbReference type="AlphaFoldDB" id="V4APR3"/>
<feature type="compositionally biased region" description="Polar residues" evidence="1">
    <location>
        <begin position="666"/>
        <end position="676"/>
    </location>
</feature>
<feature type="region of interest" description="Disordered" evidence="1">
    <location>
        <begin position="368"/>
        <end position="428"/>
    </location>
</feature>
<evidence type="ECO:0000313" key="2">
    <source>
        <dbReference type="EMBL" id="ESO96780.1"/>
    </source>
</evidence>
<feature type="region of interest" description="Disordered" evidence="1">
    <location>
        <begin position="638"/>
        <end position="748"/>
    </location>
</feature>
<evidence type="ECO:0000256" key="1">
    <source>
        <dbReference type="SAM" id="MobiDB-lite"/>
    </source>
</evidence>
<feature type="region of interest" description="Disordered" evidence="1">
    <location>
        <begin position="19"/>
        <end position="45"/>
    </location>
</feature>
<dbReference type="HOGENOM" id="CLU_371856_0_0_1"/>
<feature type="compositionally biased region" description="Polar residues" evidence="1">
    <location>
        <begin position="137"/>
        <end position="156"/>
    </location>
</feature>
<dbReference type="EMBL" id="KB201363">
    <property type="protein sequence ID" value="ESO96780.1"/>
    <property type="molecule type" value="Genomic_DNA"/>
</dbReference>
<protein>
    <submittedName>
        <fullName evidence="2">Uncharacterized protein</fullName>
    </submittedName>
</protein>
<feature type="compositionally biased region" description="Basic and acidic residues" evidence="1">
    <location>
        <begin position="19"/>
        <end position="31"/>
    </location>
</feature>
<feature type="compositionally biased region" description="Basic and acidic residues" evidence="1">
    <location>
        <begin position="373"/>
        <end position="384"/>
    </location>
</feature>
<sequence>MSVKIFKSCYTHVFKTPFNREGKRNEGEGQEMKNGQSNQTVEEKEYGVPGFKSTATGVKLSSLHHPLPVLTHKLPVKPLHGVLTTIITSNKKSTSLPSRNDDPIKHRRGNNFNQLLQKFSSSEISSSERSESDASSRVTGRSRQSKHSGSISSSDESNTDRQTPERSHSFKLRTVKENDDSPNVPKRSSSFKSDFMRQRYEVDKPPEEEFVSVLQSRSEITDKSDLISLSKYENLDKVKTVISPVEEIIVDKELSAVLKSRRKETDEKVEKDQNSNNSSTHISKPYQDAFISDSLLQSKSRVYNIDSSLAELSKVTEELDKPESTISKTYLSDTEFGQITSQRRKSSSASLSDAVQYIKDVESSISSRISETISKHQDEKKNSRETSPLDGVSKNFDQNKTVQHSSQIIASQKQDVKDRQISSDSNRAASLESKTVVPRGIEIVDEKPKSFALSETLQIKNVTLEESSTDDLFENVSTEMLSSAQDKMADKSMSGVSITPAIIIDKQSISNSRENDAKLHDINKSKMSATVRRDSAETETRRVVVLEEKTQIYSSKIKNEEDSSQSWLIKSDNLSLDAAVKKVDEVHSQQFGDSAKNSSLVTNTLPSDSESVASETKYPLQKDSLPLPSEKYLDVSESTILTSSDRSRDISDNSADDHVKCKPKSTGLSRSESLKTTGLKRTESFERRRGILKRTPSLPKQSGPIIDEQLARILQQRKKQVETEDSPEEEKPGSRRLSVTDEIAEIMK</sequence>
<dbReference type="GeneID" id="20242855"/>
<dbReference type="OrthoDB" id="6160909at2759"/>
<feature type="region of interest" description="Disordered" evidence="1">
    <location>
        <begin position="260"/>
        <end position="284"/>
    </location>
</feature>
<feature type="compositionally biased region" description="Basic and acidic residues" evidence="1">
    <location>
        <begin position="645"/>
        <end position="660"/>
    </location>
</feature>